<name>A0A6J7J327_9ZZZZ</name>
<dbReference type="InterPro" id="IPR001647">
    <property type="entry name" value="HTH_TetR"/>
</dbReference>
<dbReference type="InterPro" id="IPR050109">
    <property type="entry name" value="HTH-type_TetR-like_transc_reg"/>
</dbReference>
<dbReference type="PROSITE" id="PS50977">
    <property type="entry name" value="HTH_TETR_2"/>
    <property type="match status" value="1"/>
</dbReference>
<keyword evidence="1" id="KW-0805">Transcription regulation</keyword>
<dbReference type="Gene3D" id="1.10.357.10">
    <property type="entry name" value="Tetracycline Repressor, domain 2"/>
    <property type="match status" value="1"/>
</dbReference>
<protein>
    <submittedName>
        <fullName evidence="5">Unannotated protein</fullName>
    </submittedName>
</protein>
<feature type="domain" description="HTH tetR-type" evidence="4">
    <location>
        <begin position="12"/>
        <end position="72"/>
    </location>
</feature>
<reference evidence="5" key="1">
    <citation type="submission" date="2020-05" db="EMBL/GenBank/DDBJ databases">
        <authorList>
            <person name="Chiriac C."/>
            <person name="Salcher M."/>
            <person name="Ghai R."/>
            <person name="Kavagutti S V."/>
        </authorList>
    </citation>
    <scope>NUCLEOTIDE SEQUENCE</scope>
</reference>
<dbReference type="InterPro" id="IPR009057">
    <property type="entry name" value="Homeodomain-like_sf"/>
</dbReference>
<dbReference type="PANTHER" id="PTHR30055">
    <property type="entry name" value="HTH-TYPE TRANSCRIPTIONAL REGULATOR RUTR"/>
    <property type="match status" value="1"/>
</dbReference>
<gene>
    <name evidence="5" type="ORF">UFOPK3674_01575</name>
</gene>
<dbReference type="InterPro" id="IPR023772">
    <property type="entry name" value="DNA-bd_HTH_TetR-type_CS"/>
</dbReference>
<proteinExistence type="predicted"/>
<dbReference type="GO" id="GO:0003700">
    <property type="term" value="F:DNA-binding transcription factor activity"/>
    <property type="evidence" value="ECO:0007669"/>
    <property type="project" value="TreeGrafter"/>
</dbReference>
<evidence type="ECO:0000256" key="2">
    <source>
        <dbReference type="ARBA" id="ARBA00023125"/>
    </source>
</evidence>
<evidence type="ECO:0000256" key="3">
    <source>
        <dbReference type="ARBA" id="ARBA00023163"/>
    </source>
</evidence>
<dbReference type="SUPFAM" id="SSF46689">
    <property type="entry name" value="Homeodomain-like"/>
    <property type="match status" value="1"/>
</dbReference>
<dbReference type="AlphaFoldDB" id="A0A6J7J327"/>
<keyword evidence="3" id="KW-0804">Transcription</keyword>
<evidence type="ECO:0000256" key="1">
    <source>
        <dbReference type="ARBA" id="ARBA00023015"/>
    </source>
</evidence>
<sequence>MSAIGRRERTKAANREAILTAGRDVFVETGFDNASVRDIIRRTSLASGTFYNYFPDKEAVLHEILAEATEEIRVRVHAARRDATTVEEFVAGGLRAYVEYLDGDRATLALMSRNAGTMRAMFDSGSIGAGVEDLKTDLDAAMAAGLVRPHDTGLMAAAMVGAAVEVTIRLGDEERPDLEGAVELLTSVFVAGLEPR</sequence>
<accession>A0A6J7J327</accession>
<keyword evidence="2" id="KW-0238">DNA-binding</keyword>
<dbReference type="GO" id="GO:0000976">
    <property type="term" value="F:transcription cis-regulatory region binding"/>
    <property type="evidence" value="ECO:0007669"/>
    <property type="project" value="TreeGrafter"/>
</dbReference>
<dbReference type="Pfam" id="PF00440">
    <property type="entry name" value="TetR_N"/>
    <property type="match status" value="1"/>
</dbReference>
<evidence type="ECO:0000259" key="4">
    <source>
        <dbReference type="PROSITE" id="PS50977"/>
    </source>
</evidence>
<dbReference type="PROSITE" id="PS01081">
    <property type="entry name" value="HTH_TETR_1"/>
    <property type="match status" value="1"/>
</dbReference>
<organism evidence="5">
    <name type="scientific">freshwater metagenome</name>
    <dbReference type="NCBI Taxonomy" id="449393"/>
    <lineage>
        <taxon>unclassified sequences</taxon>
        <taxon>metagenomes</taxon>
        <taxon>ecological metagenomes</taxon>
    </lineage>
</organism>
<dbReference type="PRINTS" id="PR00455">
    <property type="entry name" value="HTHTETR"/>
</dbReference>
<dbReference type="PANTHER" id="PTHR30055:SF234">
    <property type="entry name" value="HTH-TYPE TRANSCRIPTIONAL REGULATOR BETI"/>
    <property type="match status" value="1"/>
</dbReference>
<evidence type="ECO:0000313" key="5">
    <source>
        <dbReference type="EMBL" id="CAB4937360.1"/>
    </source>
</evidence>
<dbReference type="EMBL" id="CAFBMX010000007">
    <property type="protein sequence ID" value="CAB4937360.1"/>
    <property type="molecule type" value="Genomic_DNA"/>
</dbReference>